<reference evidence="1" key="1">
    <citation type="submission" date="2024-01" db="EMBL/GenBank/DDBJ databases">
        <title>The diversity of rhizobia nodulating Mimosa spp. in eleven states of Brazil covering several biomes is determined by host plant, location, and edaphic factors.</title>
        <authorList>
            <person name="Rouws L."/>
            <person name="Barauna A."/>
            <person name="Beukes C."/>
            <person name="De Faria S.M."/>
            <person name="Gross E."/>
            <person name="Dos Reis Junior F.B."/>
            <person name="Simon M."/>
            <person name="Maluk M."/>
            <person name="Odee D.W."/>
            <person name="Kenicer G."/>
            <person name="Young J.P.W."/>
            <person name="Reis V.M."/>
            <person name="Zilli J."/>
            <person name="James E.K."/>
        </authorList>
    </citation>
    <scope>NUCLEOTIDE SEQUENCE</scope>
    <source>
        <strain evidence="1">JPY452</strain>
    </source>
</reference>
<comment type="caution">
    <text evidence="1">The sequence shown here is derived from an EMBL/GenBank/DDBJ whole genome shotgun (WGS) entry which is preliminary data.</text>
</comment>
<dbReference type="EMBL" id="JAYMRU010000007">
    <property type="protein sequence ID" value="MEM5400879.1"/>
    <property type="molecule type" value="Genomic_DNA"/>
</dbReference>
<evidence type="ECO:0000313" key="1">
    <source>
        <dbReference type="EMBL" id="MEM5400879.1"/>
    </source>
</evidence>
<name>A0ACC6RH07_9BURK</name>
<sequence>MGSLFPDTEIGQRNRDIVLDHFNGTTHADIAAKHGLDRSTVTKLVGDKQMASLGQRLNEELQRRGIDRRDFLDMMRTAAGADDEAEAAQHEEGAEDSTPQMAEELTGNDRVQKSMGTIKSVGGSQGAVEDTDSLGARWEKAYRDGDTAAMKAIEAEAQKTKVNARDMGFSSTEDRARDRWDALAEQHGAGYDFDSLPEKARDDFTDFVRNGQGNLADMSRVLEDVDAGKYDENEEEGYASRSQSLKDLEDRYHGVADMHDYLKSRGLDHAEAAVDGWSVIPDSEKRHPDDQAYYDPVNNTVQLTEGLLKQGDQSYVKQTMDHEMAHGLDMIGQGGVYSVQPELRFEMQDGEWAPVGEVAQELHDLWSDGNMSILDYPLDRGANGDLASKAMHAELFAQLWSIHNFGDAGRQFLERVAPKTAQFMQEVENDIKQQSAATLSARTGNGAAAEAERFTNRNAPAPQDRGLPEAASPWGGERPGLDKYRSQSDPLYERAAEANARRAARVAANEPQPAEERAPLAERTISSLPENIQPAAQKIWDNVEHWSKVGAQAFTFGHDLADWAQKTLGMSSPKDYMNLISEKAAFKADLDHKLSAVGEQAAALKPNERRMAGQYLNESTARNLWGYQPDWRKGSTVTIDPAMRAKFEALPANVKDVVKAVNQHGDVMRQNMISAYQEFAKMVGEEDAPKLPKFNMDGPWSSLQRVGNFVVEAQSKAYKDASPEQRAKMQSDEKHYVYEQVKSQGEANARRRVLEQSFGRGNVKAQARDEYYRGQSGSTVEQLGRLREKIAQQVGGGKGGNDFADAMLKMVDEMHANAQAERTTRAMNINRKNIAGARPEDALEAFFTAGKRNNAVVSNMLKARDVNKAMRAMSDEADSQTDPDLAKRQQDMVNEYMARQTAQMRTPEPSRIMDNLMNLNTAWRLMSSPAHYLQYIAQPFAMAMPNLAARFGYGTAGSKLVEAYQDAISRVSGKGYFSPNVEGHVSKVGDENAMFAEMKRQGLLDAAHGGDYGNPRLFEGPVTSALTKVSGKTAMIARTLEGWNRIGTSLAAYRAHYEDAMSRDNQPSEADAHLAATKFAAQTLRTAYGDWSAANSPRALMSGATRFGDATRLMTQYKKFALIHTALVARGVHEAFAGDTPAERAVAQKSLGFMAAHYGVLGGALGIPFAGVLSSAINAVFGDKGDTDETTLRKMIGDDGLADVLLHGAPALVGINATEKLGVGGLAGQLVPIRDNLADTLKAAAGPLVGGVGTQVYNGIGKMISGDYYGGLAAMAPKGIIDGVQGLASFGEPEQNTKGDVLSKDDKGFFASLGQTLGIPTLAHTKAVEQNESIYNAKQDYDKEFTSLKQQFMQVRQDGGSTADLNQQWMDLSKEMRDRGFTPPPLSQMYAQIGAQQRRQALAQNGVESNSKDYLAVRKMQQEEGQ</sequence>
<dbReference type="Proteomes" id="UP001392318">
    <property type="component" value="Unassembled WGS sequence"/>
</dbReference>
<keyword evidence="2" id="KW-1185">Reference proteome</keyword>
<proteinExistence type="predicted"/>
<protein>
    <submittedName>
        <fullName evidence="1">PLxRFG domain-containing protein</fullName>
    </submittedName>
</protein>
<evidence type="ECO:0000313" key="2">
    <source>
        <dbReference type="Proteomes" id="UP001392318"/>
    </source>
</evidence>
<accession>A0ACC6RH07</accession>
<gene>
    <name evidence="1" type="ORF">VSR83_12375</name>
</gene>
<organism evidence="1 2">
    <name type="scientific">Paraburkholderia unamae</name>
    <dbReference type="NCBI Taxonomy" id="219649"/>
    <lineage>
        <taxon>Bacteria</taxon>
        <taxon>Pseudomonadati</taxon>
        <taxon>Pseudomonadota</taxon>
        <taxon>Betaproteobacteria</taxon>
        <taxon>Burkholderiales</taxon>
        <taxon>Burkholderiaceae</taxon>
        <taxon>Paraburkholderia</taxon>
    </lineage>
</organism>